<evidence type="ECO:0000259" key="1">
    <source>
        <dbReference type="Pfam" id="PF01261"/>
    </source>
</evidence>
<keyword evidence="2" id="KW-0413">Isomerase</keyword>
<protein>
    <submittedName>
        <fullName evidence="2">Sugar phosphate isomerase/epimerase</fullName>
    </submittedName>
</protein>
<dbReference type="OrthoDB" id="2063291at2"/>
<dbReference type="InterPro" id="IPR036237">
    <property type="entry name" value="Xyl_isomerase-like_sf"/>
</dbReference>
<dbReference type="Gene3D" id="3.20.20.150">
    <property type="entry name" value="Divalent-metal-dependent TIM barrel enzymes"/>
    <property type="match status" value="1"/>
</dbReference>
<dbReference type="InterPro" id="IPR050312">
    <property type="entry name" value="IolE/XylAMocC-like"/>
</dbReference>
<dbReference type="AlphaFoldDB" id="A0A2Y9BMK7"/>
<dbReference type="Proteomes" id="UP000245845">
    <property type="component" value="Unassembled WGS sequence"/>
</dbReference>
<gene>
    <name evidence="2" type="ORF">A8806_1305</name>
</gene>
<dbReference type="GO" id="GO:0016853">
    <property type="term" value="F:isomerase activity"/>
    <property type="evidence" value="ECO:0007669"/>
    <property type="project" value="UniProtKB-KW"/>
</dbReference>
<organism evidence="2 3">
    <name type="scientific">Faecalicatena orotica</name>
    <dbReference type="NCBI Taxonomy" id="1544"/>
    <lineage>
        <taxon>Bacteria</taxon>
        <taxon>Bacillati</taxon>
        <taxon>Bacillota</taxon>
        <taxon>Clostridia</taxon>
        <taxon>Lachnospirales</taxon>
        <taxon>Lachnospiraceae</taxon>
        <taxon>Faecalicatena</taxon>
    </lineage>
</organism>
<accession>A0A2Y9BMK7</accession>
<dbReference type="SUPFAM" id="SSF51658">
    <property type="entry name" value="Xylose isomerase-like"/>
    <property type="match status" value="1"/>
</dbReference>
<dbReference type="EMBL" id="QGDL01000030">
    <property type="protein sequence ID" value="PWJ16880.1"/>
    <property type="molecule type" value="Genomic_DNA"/>
</dbReference>
<evidence type="ECO:0000313" key="3">
    <source>
        <dbReference type="Proteomes" id="UP000245845"/>
    </source>
</evidence>
<dbReference type="InterPro" id="IPR013022">
    <property type="entry name" value="Xyl_isomerase-like_TIM-brl"/>
</dbReference>
<feature type="domain" description="Xylose isomerase-like TIM barrel" evidence="1">
    <location>
        <begin position="21"/>
        <end position="269"/>
    </location>
</feature>
<dbReference type="Pfam" id="PF01261">
    <property type="entry name" value="AP_endonuc_2"/>
    <property type="match status" value="1"/>
</dbReference>
<evidence type="ECO:0000313" key="2">
    <source>
        <dbReference type="EMBL" id="PWJ16880.1"/>
    </source>
</evidence>
<dbReference type="PANTHER" id="PTHR12110:SF53">
    <property type="entry name" value="BLR5974 PROTEIN"/>
    <property type="match status" value="1"/>
</dbReference>
<proteinExistence type="predicted"/>
<reference evidence="2 3" key="1">
    <citation type="submission" date="2018-05" db="EMBL/GenBank/DDBJ databases">
        <title>The Hungate 1000. A catalogue of reference genomes from the rumen microbiome.</title>
        <authorList>
            <person name="Kelly W."/>
        </authorList>
    </citation>
    <scope>NUCLEOTIDE SEQUENCE [LARGE SCALE GENOMIC DNA]</scope>
    <source>
        <strain evidence="2 3">NLAE-zl-C242</strain>
    </source>
</reference>
<dbReference type="RefSeq" id="WP_109734039.1">
    <property type="nucleotide sequence ID" value="NZ_BAAACK010000029.1"/>
</dbReference>
<name>A0A2Y9BMK7_9FIRM</name>
<sequence>MKIGVRAHDYGKMNIEDLARVLHEEGYDAAQLALPKAFTGIDSYEDITLAHLERIRRAFEAQKVEIPVFGCYMDLGNPDEEIRAYALTTLKQCLAYSKEAGANVVGTETAYPHLDAEQKKIWYPYMLDSVQRAVEEAVRLDVKLAIEPVYWHPLENLEALTKVLEKVNDEAHLRVIFDASNLLEFPDTTDQEKYWTGWLSQIGKYIEAMHIKDFMFGENKEYQPTLLGEGCIQYDTISKWLRENAPDMYLLREEMNPQTAQHDIMFMKEVLC</sequence>
<comment type="caution">
    <text evidence="2">The sequence shown here is derived from an EMBL/GenBank/DDBJ whole genome shotgun (WGS) entry which is preliminary data.</text>
</comment>
<dbReference type="PANTHER" id="PTHR12110">
    <property type="entry name" value="HYDROXYPYRUVATE ISOMERASE"/>
    <property type="match status" value="1"/>
</dbReference>
<keyword evidence="3" id="KW-1185">Reference proteome</keyword>